<evidence type="ECO:0000313" key="11">
    <source>
        <dbReference type="EMBL" id="OWF35435.1"/>
    </source>
</evidence>
<feature type="region of interest" description="Disordered" evidence="5">
    <location>
        <begin position="1592"/>
        <end position="1614"/>
    </location>
</feature>
<feature type="compositionally biased region" description="Low complexity" evidence="5">
    <location>
        <begin position="1659"/>
        <end position="1670"/>
    </location>
</feature>
<feature type="domain" description="5'-3' exoribonuclease 1 D1" evidence="9">
    <location>
        <begin position="731"/>
        <end position="910"/>
    </location>
</feature>
<feature type="compositionally biased region" description="Polar residues" evidence="5">
    <location>
        <begin position="1373"/>
        <end position="1393"/>
    </location>
</feature>
<evidence type="ECO:0000259" key="10">
    <source>
        <dbReference type="Pfam" id="PF18334"/>
    </source>
</evidence>
<dbReference type="Proteomes" id="UP000242188">
    <property type="component" value="Unassembled WGS sequence"/>
</dbReference>
<keyword evidence="1" id="KW-0540">Nuclease</keyword>
<accession>A0A210PG25</accession>
<feature type="compositionally biased region" description="Polar residues" evidence="5">
    <location>
        <begin position="1671"/>
        <end position="1682"/>
    </location>
</feature>
<organism evidence="11 12">
    <name type="scientific">Mizuhopecten yessoensis</name>
    <name type="common">Japanese scallop</name>
    <name type="synonym">Patinopecten yessoensis</name>
    <dbReference type="NCBI Taxonomy" id="6573"/>
    <lineage>
        <taxon>Eukaryota</taxon>
        <taxon>Metazoa</taxon>
        <taxon>Spiralia</taxon>
        <taxon>Lophotrochozoa</taxon>
        <taxon>Mollusca</taxon>
        <taxon>Bivalvia</taxon>
        <taxon>Autobranchia</taxon>
        <taxon>Pteriomorphia</taxon>
        <taxon>Pectinida</taxon>
        <taxon>Pectinoidea</taxon>
        <taxon>Pectinidae</taxon>
        <taxon>Mizuhopecten</taxon>
    </lineage>
</organism>
<keyword evidence="3" id="KW-0269">Exonuclease</keyword>
<feature type="region of interest" description="Disordered" evidence="5">
    <location>
        <begin position="1631"/>
        <end position="1751"/>
    </location>
</feature>
<feature type="compositionally biased region" description="Polar residues" evidence="5">
    <location>
        <begin position="1929"/>
        <end position="1942"/>
    </location>
</feature>
<dbReference type="Pfam" id="PF17846">
    <property type="entry name" value="XRN_M"/>
    <property type="match status" value="1"/>
</dbReference>
<dbReference type="Gene3D" id="3.30.160.20">
    <property type="match status" value="1"/>
</dbReference>
<dbReference type="OrthoDB" id="372487at2759"/>
<dbReference type="Pfam" id="PF03159">
    <property type="entry name" value="XRN_N"/>
    <property type="match status" value="1"/>
</dbReference>
<dbReference type="GO" id="GO:0016075">
    <property type="term" value="P:rRNA catabolic process"/>
    <property type="evidence" value="ECO:0007669"/>
    <property type="project" value="TreeGrafter"/>
</dbReference>
<dbReference type="InterPro" id="IPR041385">
    <property type="entry name" value="SH3_12"/>
</dbReference>
<evidence type="ECO:0000259" key="9">
    <source>
        <dbReference type="Pfam" id="PF18332"/>
    </source>
</evidence>
<dbReference type="InterPro" id="IPR041412">
    <property type="entry name" value="Xrn1_helical"/>
</dbReference>
<dbReference type="EMBL" id="NEDP02076727">
    <property type="protein sequence ID" value="OWF35435.1"/>
    <property type="molecule type" value="Genomic_DNA"/>
</dbReference>
<dbReference type="PANTHER" id="PTHR12341:SF7">
    <property type="entry name" value="5'-3' EXORIBONUCLEASE 1"/>
    <property type="match status" value="1"/>
</dbReference>
<evidence type="ECO:0000256" key="1">
    <source>
        <dbReference type="ARBA" id="ARBA00022722"/>
    </source>
</evidence>
<feature type="compositionally biased region" description="Polar residues" evidence="5">
    <location>
        <begin position="2024"/>
        <end position="2039"/>
    </location>
</feature>
<dbReference type="InterPro" id="IPR004859">
    <property type="entry name" value="Xrn1_N"/>
</dbReference>
<feature type="compositionally biased region" description="Basic and acidic residues" evidence="5">
    <location>
        <begin position="1337"/>
        <end position="1353"/>
    </location>
</feature>
<dbReference type="InterPro" id="IPR027073">
    <property type="entry name" value="5_3_exoribonuclease"/>
</dbReference>
<feature type="compositionally biased region" description="Polar residues" evidence="5">
    <location>
        <begin position="1272"/>
        <end position="1285"/>
    </location>
</feature>
<dbReference type="InterPro" id="IPR040992">
    <property type="entry name" value="XRN1_D1"/>
</dbReference>
<dbReference type="PANTHER" id="PTHR12341">
    <property type="entry name" value="5'-&gt;3' EXORIBONUCLEASE"/>
    <property type="match status" value="1"/>
</dbReference>
<feature type="compositionally biased region" description="Pro residues" evidence="5">
    <location>
        <begin position="1691"/>
        <end position="1702"/>
    </location>
</feature>
<evidence type="ECO:0000256" key="5">
    <source>
        <dbReference type="SAM" id="MobiDB-lite"/>
    </source>
</evidence>
<dbReference type="CDD" id="cd00048">
    <property type="entry name" value="DSRM_SF"/>
    <property type="match status" value="1"/>
</dbReference>
<feature type="region of interest" description="Disordered" evidence="5">
    <location>
        <begin position="1272"/>
        <end position="1422"/>
    </location>
</feature>
<evidence type="ECO:0000256" key="4">
    <source>
        <dbReference type="ARBA" id="ARBA00038299"/>
    </source>
</evidence>
<evidence type="ECO:0000259" key="8">
    <source>
        <dbReference type="Pfam" id="PF18129"/>
    </source>
</evidence>
<evidence type="ECO:0000259" key="6">
    <source>
        <dbReference type="Pfam" id="PF03159"/>
    </source>
</evidence>
<feature type="compositionally biased region" description="Polar residues" evidence="5">
    <location>
        <begin position="1983"/>
        <end position="1994"/>
    </location>
</feature>
<sequence length="2080" mass="235837">MGVPKFYRWISERYPCLSEVVKEFQIPEFDNLYLDMNGVVHTCSHPDDGNPHFRITEEKIVADIFYYLEFLFRTIKPKKVFFMAIDGVAPRAKMNQQRGRRFRSARDAEELERKARESGETLPTEKRFDSNCITPGTEFMVRLQEQLKYFVVNKISTDPLWQGVQVHLSGHETPGEGEHKIMDYIRHEKSKPNYDHNTRHCLYGLDADLMMLGLSCHEPHFSLLREEVKFGGKKDAKKPSTPEETTFHLLHLSLFREYLDFEFSVLKDKLPFGYDLERIIDDWIMMGFLVGNDFIPHLPNLHINHDALPLIWSTYINVLPRCGGYLHTGGKLHLDRFEIFMTELAKFDFEKFEETFADLKWLEGKVEKNPAKKKNHSAAMSKLIQRKQDDNQFAALVEESGVDMDEDFGDPLDGEGLQLAHLADIKPNSPSSMFEEEFRVHKRHYYMTKLEYEQFTDDVLREQAECYVRGIQWILYYYFDGVPSWSWYYPHHYAPFISDVKCFAGMDIQFERSTPFLPFQQLMAVLPSNSKDLLPKAYWNLMMMDSSEIIDFYPVNFQSDLNGKQQDWEAVVLIPFIDEKRLLTAMAKVEHLMSPSEKKRNCHSPSLCYDYVTDQLPPYPSSSPGTFPDVCYDYVSDPLPPIPHPHRELSQTWYITMPSKYFVTTMCLIHYLLTPHPHQELSQMWYITMPSEYCVTNNYAKLTLIPKDEFQLPRHLIKKGMLEGTRQDVYFPGFPTFKHLPHKAYLKKEGVKVFTANSRGENMILSLVKGEEEDIKTVANSVLHNNVFVSWPHMIEVKVISVSDGNTRYELSTTKEAGQTRTRVTEEEMNKNDQIIWRKDVVAIRERYHDRLGVDVGQTHVSLRALPLVGRKYICGAHGKIVLEKQFASNPVTFLYQTSVKDLNVYDTSFCQFNTLGELFPAKEAVFMLGWPHYACQGEVVDIEDDSRVRINVSILEEPNLDNVENDQGFLGIQYYPGYVIAPRLAITSHFLSRMTGCIMVTPGSPDNPNDRFKTNIGLNLKFTKRNEEVPGYTKRTDEGWTYSDKAMEVVGQYLAEFPEIWSYISSKDGGRGDNFYETDLFKEGSPYSLKKMTDFVKGLPCNSVKTMKAGAEILDQGVINAIEQEVQKIIEVNKRKQRRVKMQVKPHLLFKPMVGQGNMVPDQSVEFYLFDRVANVRKGYPVPFGLRGTVTGVHIEEKETDTIYDIVFDEEFPGGITLRCSPGKGYRMPKAAMINLSHGVRKNEKKTGKAAANQEALTKFLNKAYQQSLNNRQQDVRPGSNNRQQDFRPGSNNNNNMSYAAASQGGRSDNRYSNQENYNDNRSYTKGEKQYQNSRAEQDNNWRAGKDSRQDFRGGANRQDSYRREGSKDNSQHSQMETQSDLHLKSFNQEGGASSPKFVTPKVSQSGKPTPGKWDGAKGQTGKAFVEPQNSDFINMWQELKSSGNHDQTSTSGTSLSVAAAALDKLPKPSVPCAEGEKPLVTLATDHKESEQPLVTLATENEGSEQPLVTLATDNEGPKLNLESLFSQASKVQQSVDNDQFSAMFKSLEISGQDSTVAEDGSIIIRSKSKSPARDADAEIKQMLNIGLVKTSLEPGPGKQEADTTAPPSAKNYGRQMSVQELFDGVMQPAKHVATAEVKQETVTGDDSHKSDPRPQGSTSSSQASTSMSNPPTGAYTSPNVSMPPGMVHPYPPPLQVPPPAMMQHQMTSQPQQQSPRYQTQSRGPPPGLQIAPQFRGHHQGNQQQKPARRNPVLELINWSKMMGLQEPKYDFGGKPGSFVCVVTLSNGHRFMGSKTRSKEEAAESAAGVMLVHLMPPQAMHPLMAPRAFGGMPAQMMQHPQFSSPNSAFKPVSPKEFIEQPRGHHAQPPNYRGNQSANQYSDNRYHQQQHQTHSHYHDSRGQHQTANQYQDNRNNNQGPNQGPYQGNTAQRQQQKFSPNQRADNKVFSDSKDASPPKSNPFVPMQVTRKTPSKRRESESRDSNGQVIDTSPRSDVSLRSDGEGSRHEPHNTARDLFGGKPQKPMSSAQEPQGVTSALNGQIPREVTPAKSPRQSHQPSKSPGQQQKRRPRMAAKFNMAQ</sequence>
<dbReference type="GO" id="GO:0000956">
    <property type="term" value="P:nuclear-transcribed mRNA catabolic process"/>
    <property type="evidence" value="ECO:0007669"/>
    <property type="project" value="TreeGrafter"/>
</dbReference>
<evidence type="ECO:0000256" key="2">
    <source>
        <dbReference type="ARBA" id="ARBA00022801"/>
    </source>
</evidence>
<feature type="region of interest" description="Disordered" evidence="5">
    <location>
        <begin position="96"/>
        <end position="127"/>
    </location>
</feature>
<keyword evidence="2" id="KW-0378">Hydrolase</keyword>
<comment type="caution">
    <text evidence="11">The sequence shown here is derived from an EMBL/GenBank/DDBJ whole genome shotgun (WGS) entry which is preliminary data.</text>
</comment>
<dbReference type="GO" id="GO:0004534">
    <property type="term" value="F:5'-3' RNA exonuclease activity"/>
    <property type="evidence" value="ECO:0007669"/>
    <property type="project" value="TreeGrafter"/>
</dbReference>
<feature type="compositionally biased region" description="Low complexity" evidence="5">
    <location>
        <begin position="1703"/>
        <end position="1724"/>
    </location>
</feature>
<feature type="compositionally biased region" description="Basic and acidic residues" evidence="5">
    <location>
        <begin position="1943"/>
        <end position="1955"/>
    </location>
</feature>
<dbReference type="Pfam" id="PF18332">
    <property type="entry name" value="XRN1_D1"/>
    <property type="match status" value="1"/>
</dbReference>
<proteinExistence type="inferred from homology"/>
<dbReference type="CDD" id="cd18673">
    <property type="entry name" value="PIN_XRN1-2-like"/>
    <property type="match status" value="1"/>
</dbReference>
<feature type="domain" description="Xrn1 N-terminal" evidence="6">
    <location>
        <begin position="1"/>
        <end position="227"/>
    </location>
</feature>
<name>A0A210PG25_MIZYE</name>
<feature type="compositionally biased region" description="Basic and acidic residues" evidence="5">
    <location>
        <begin position="1996"/>
        <end position="2013"/>
    </location>
</feature>
<dbReference type="InterPro" id="IPR047007">
    <property type="entry name" value="XRN1_D1_sf"/>
</dbReference>
<dbReference type="FunFam" id="3.40.50.12390:FF:000002">
    <property type="entry name" value="5'-3' exoribonuclease 1"/>
    <property type="match status" value="1"/>
</dbReference>
<feature type="compositionally biased region" description="Basic and acidic residues" evidence="5">
    <location>
        <begin position="1361"/>
        <end position="1372"/>
    </location>
</feature>
<dbReference type="Gene3D" id="2.30.30.750">
    <property type="match status" value="1"/>
</dbReference>
<dbReference type="InterPro" id="IPR047008">
    <property type="entry name" value="XRN1_SH3_sf"/>
</dbReference>
<dbReference type="InterPro" id="IPR041106">
    <property type="entry name" value="XRN1_D2_D3"/>
</dbReference>
<feature type="compositionally biased region" description="Basic and acidic residues" evidence="5">
    <location>
        <begin position="104"/>
        <end position="127"/>
    </location>
</feature>
<gene>
    <name evidence="11" type="ORF">KP79_PYT21510</name>
</gene>
<dbReference type="GO" id="GO:0005634">
    <property type="term" value="C:nucleus"/>
    <property type="evidence" value="ECO:0007669"/>
    <property type="project" value="TreeGrafter"/>
</dbReference>
<comment type="similarity">
    <text evidence="4">Belongs to the 5'-3' exonuclease family.</text>
</comment>
<evidence type="ECO:0000256" key="3">
    <source>
        <dbReference type="ARBA" id="ARBA00022839"/>
    </source>
</evidence>
<feature type="compositionally biased region" description="Polar residues" evidence="5">
    <location>
        <begin position="1873"/>
        <end position="1883"/>
    </location>
</feature>
<feature type="domain" description="Xrn1 helical" evidence="7">
    <location>
        <begin position="274"/>
        <end position="603"/>
    </location>
</feature>
<feature type="compositionally biased region" description="Polar residues" evidence="5">
    <location>
        <begin position="2052"/>
        <end position="2065"/>
    </location>
</feature>
<dbReference type="Pfam" id="PF18129">
    <property type="entry name" value="SH3_12"/>
    <property type="match status" value="1"/>
</dbReference>
<keyword evidence="12" id="KW-1185">Reference proteome</keyword>
<feature type="compositionally biased region" description="Low complexity" evidence="5">
    <location>
        <begin position="1913"/>
        <end position="1928"/>
    </location>
</feature>
<feature type="domain" description="Exoribonuclease Xrn1 D2/D3" evidence="10">
    <location>
        <begin position="918"/>
        <end position="1140"/>
    </location>
</feature>
<feature type="compositionally biased region" description="Polar residues" evidence="5">
    <location>
        <begin position="1306"/>
        <end position="1323"/>
    </location>
</feature>
<feature type="domain" description="5'-3' exoribonuclease 1 SH3-like" evidence="8">
    <location>
        <begin position="1167"/>
        <end position="1236"/>
    </location>
</feature>
<evidence type="ECO:0000313" key="12">
    <source>
        <dbReference type="Proteomes" id="UP000242188"/>
    </source>
</evidence>
<dbReference type="Gene3D" id="1.25.40.1050">
    <property type="match status" value="1"/>
</dbReference>
<dbReference type="Gene3D" id="2.170.260.40">
    <property type="match status" value="1"/>
</dbReference>
<feature type="region of interest" description="Disordered" evidence="5">
    <location>
        <begin position="1860"/>
        <end position="2080"/>
    </location>
</feature>
<dbReference type="Pfam" id="PF18334">
    <property type="entry name" value="XRN1_D2_D3"/>
    <property type="match status" value="1"/>
</dbReference>
<feature type="compositionally biased region" description="Polar residues" evidence="5">
    <location>
        <begin position="1903"/>
        <end position="1912"/>
    </location>
</feature>
<dbReference type="SUPFAM" id="SSF54768">
    <property type="entry name" value="dsRNA-binding domain-like"/>
    <property type="match status" value="1"/>
</dbReference>
<dbReference type="Gene3D" id="3.40.50.12390">
    <property type="match status" value="2"/>
</dbReference>
<reference evidence="11 12" key="1">
    <citation type="journal article" date="2017" name="Nat. Ecol. Evol.">
        <title>Scallop genome provides insights into evolution of bilaterian karyotype and development.</title>
        <authorList>
            <person name="Wang S."/>
            <person name="Zhang J."/>
            <person name="Jiao W."/>
            <person name="Li J."/>
            <person name="Xun X."/>
            <person name="Sun Y."/>
            <person name="Guo X."/>
            <person name="Huan P."/>
            <person name="Dong B."/>
            <person name="Zhang L."/>
            <person name="Hu X."/>
            <person name="Sun X."/>
            <person name="Wang J."/>
            <person name="Zhao C."/>
            <person name="Wang Y."/>
            <person name="Wang D."/>
            <person name="Huang X."/>
            <person name="Wang R."/>
            <person name="Lv J."/>
            <person name="Li Y."/>
            <person name="Zhang Z."/>
            <person name="Liu B."/>
            <person name="Lu W."/>
            <person name="Hui Y."/>
            <person name="Liang J."/>
            <person name="Zhou Z."/>
            <person name="Hou R."/>
            <person name="Li X."/>
            <person name="Liu Y."/>
            <person name="Li H."/>
            <person name="Ning X."/>
            <person name="Lin Y."/>
            <person name="Zhao L."/>
            <person name="Xing Q."/>
            <person name="Dou J."/>
            <person name="Li Y."/>
            <person name="Mao J."/>
            <person name="Guo H."/>
            <person name="Dou H."/>
            <person name="Li T."/>
            <person name="Mu C."/>
            <person name="Jiang W."/>
            <person name="Fu Q."/>
            <person name="Fu X."/>
            <person name="Miao Y."/>
            <person name="Liu J."/>
            <person name="Yu Q."/>
            <person name="Li R."/>
            <person name="Liao H."/>
            <person name="Li X."/>
            <person name="Kong Y."/>
            <person name="Jiang Z."/>
            <person name="Chourrout D."/>
            <person name="Li R."/>
            <person name="Bao Z."/>
        </authorList>
    </citation>
    <scope>NUCLEOTIDE SEQUENCE [LARGE SCALE GENOMIC DNA]</scope>
    <source>
        <strain evidence="11 12">PY_sf001</strain>
    </source>
</reference>
<dbReference type="STRING" id="6573.A0A210PG25"/>
<dbReference type="GO" id="GO:0003723">
    <property type="term" value="F:RNA binding"/>
    <property type="evidence" value="ECO:0007669"/>
    <property type="project" value="TreeGrafter"/>
</dbReference>
<protein>
    <submittedName>
        <fullName evidence="11">5'-3' exoribonuclease 1</fullName>
    </submittedName>
</protein>
<evidence type="ECO:0000259" key="7">
    <source>
        <dbReference type="Pfam" id="PF17846"/>
    </source>
</evidence>